<evidence type="ECO:0000256" key="9">
    <source>
        <dbReference type="ARBA" id="ARBA00022982"/>
    </source>
</evidence>
<protein>
    <recommendedName>
        <fullName evidence="4">NADH-ubiquinone oxidoreductase chain 6</fullName>
        <ecNumber evidence="3">7.1.1.2</ecNumber>
    </recommendedName>
    <alternativeName>
        <fullName evidence="14">NADH dehydrogenase subunit 6</fullName>
    </alternativeName>
</protein>
<dbReference type="PANTHER" id="PTHR11435:SF1">
    <property type="entry name" value="NADH-UBIQUINONE OXIDOREDUCTASE CHAIN 6"/>
    <property type="match status" value="1"/>
</dbReference>
<evidence type="ECO:0000256" key="14">
    <source>
        <dbReference type="ARBA" id="ARBA00031019"/>
    </source>
</evidence>
<dbReference type="GO" id="GO:0008137">
    <property type="term" value="F:NADH dehydrogenase (ubiquinone) activity"/>
    <property type="evidence" value="ECO:0007669"/>
    <property type="project" value="UniProtKB-EC"/>
</dbReference>
<evidence type="ECO:0000256" key="4">
    <source>
        <dbReference type="ARBA" id="ARBA00021095"/>
    </source>
</evidence>
<evidence type="ECO:0000256" key="15">
    <source>
        <dbReference type="ARBA" id="ARBA00049551"/>
    </source>
</evidence>
<evidence type="ECO:0000256" key="7">
    <source>
        <dbReference type="ARBA" id="ARBA00022692"/>
    </source>
</evidence>
<comment type="subcellular location">
    <subcellularLocation>
        <location evidence="1">Mitochondrion membrane</location>
        <topology evidence="1">Multi-pass membrane protein</topology>
    </subcellularLocation>
</comment>
<evidence type="ECO:0000256" key="3">
    <source>
        <dbReference type="ARBA" id="ARBA00012944"/>
    </source>
</evidence>
<proteinExistence type="inferred from homology"/>
<evidence type="ECO:0000256" key="1">
    <source>
        <dbReference type="ARBA" id="ARBA00004225"/>
    </source>
</evidence>
<comment type="similarity">
    <text evidence="2">Belongs to the complex I subunit 6 family.</text>
</comment>
<dbReference type="AlphaFoldDB" id="A0A346RID1"/>
<keyword evidence="9" id="KW-0249">Electron transport</keyword>
<evidence type="ECO:0000256" key="10">
    <source>
        <dbReference type="ARBA" id="ARBA00022989"/>
    </source>
</evidence>
<sequence length="165" mass="18859">MLTLLISLVVMSMMFLSFNHPLTMSMILLVTSMLVSLSAGAFFPSFWYSYIMFLVMVGGMLVLVIYMTSVASNEKFKFPLKSTVISLLFAMIFMIIPHEYMQTVESLSPDCLPFNAHETSTYFFNKYYNLPGVSVMILMMIYLLLTLIMVVKITDIKSGPLRQMF</sequence>
<gene>
    <name evidence="17" type="primary">nad6</name>
</gene>
<keyword evidence="12 17" id="KW-0496">Mitochondrion</keyword>
<keyword evidence="6" id="KW-0679">Respiratory chain</keyword>
<evidence type="ECO:0000256" key="11">
    <source>
        <dbReference type="ARBA" id="ARBA00023027"/>
    </source>
</evidence>
<geneLocation type="mitochondrion" evidence="17"/>
<evidence type="ECO:0000256" key="6">
    <source>
        <dbReference type="ARBA" id="ARBA00022660"/>
    </source>
</evidence>
<feature type="transmembrane region" description="Helical" evidence="16">
    <location>
        <begin position="133"/>
        <end position="154"/>
    </location>
</feature>
<evidence type="ECO:0000256" key="12">
    <source>
        <dbReference type="ARBA" id="ARBA00023128"/>
    </source>
</evidence>
<comment type="catalytic activity">
    <reaction evidence="15">
        <text>a ubiquinone + NADH + 5 H(+)(in) = a ubiquinol + NAD(+) + 4 H(+)(out)</text>
        <dbReference type="Rhea" id="RHEA:29091"/>
        <dbReference type="Rhea" id="RHEA-COMP:9565"/>
        <dbReference type="Rhea" id="RHEA-COMP:9566"/>
        <dbReference type="ChEBI" id="CHEBI:15378"/>
        <dbReference type="ChEBI" id="CHEBI:16389"/>
        <dbReference type="ChEBI" id="CHEBI:17976"/>
        <dbReference type="ChEBI" id="CHEBI:57540"/>
        <dbReference type="ChEBI" id="CHEBI:57945"/>
        <dbReference type="EC" id="7.1.1.2"/>
    </reaction>
</comment>
<evidence type="ECO:0000256" key="2">
    <source>
        <dbReference type="ARBA" id="ARBA00005698"/>
    </source>
</evidence>
<keyword evidence="7 16" id="KW-0812">Transmembrane</keyword>
<evidence type="ECO:0000313" key="17">
    <source>
        <dbReference type="EMBL" id="AXS65828.1"/>
    </source>
</evidence>
<keyword evidence="8" id="KW-1278">Translocase</keyword>
<evidence type="ECO:0000256" key="8">
    <source>
        <dbReference type="ARBA" id="ARBA00022967"/>
    </source>
</evidence>
<dbReference type="InterPro" id="IPR050269">
    <property type="entry name" value="ComplexI_Subunit6"/>
</dbReference>
<reference evidence="17" key="1">
    <citation type="journal article" date="2018" name="J. ISSAAS">
        <title>The contribution of mitochondrial metagenomics to large-scale data mining and phylogenetic analysis of Coleoptera.</title>
        <authorList>
            <person name="Miller K."/>
            <person name="Linard B."/>
            <person name="Motyka M."/>
            <person name="Bocek M."/>
            <person name="Vogler A.P."/>
        </authorList>
    </citation>
    <scope>NUCLEOTIDE SEQUENCE</scope>
</reference>
<dbReference type="EC" id="7.1.1.2" evidence="3"/>
<feature type="transmembrane region" description="Helical" evidence="16">
    <location>
        <begin position="78"/>
        <end position="96"/>
    </location>
</feature>
<keyword evidence="10 16" id="KW-1133">Transmembrane helix</keyword>
<accession>A0A346RID1</accession>
<dbReference type="GO" id="GO:0031966">
    <property type="term" value="C:mitochondrial membrane"/>
    <property type="evidence" value="ECO:0007669"/>
    <property type="project" value="UniProtKB-SubCell"/>
</dbReference>
<keyword evidence="5" id="KW-0813">Transport</keyword>
<organism evidence="17">
    <name type="scientific">Rhinostomus barbirostris</name>
    <name type="common">bearded weevil</name>
    <dbReference type="NCBI Taxonomy" id="206507"/>
    <lineage>
        <taxon>Eukaryota</taxon>
        <taxon>Metazoa</taxon>
        <taxon>Ecdysozoa</taxon>
        <taxon>Arthropoda</taxon>
        <taxon>Hexapoda</taxon>
        <taxon>Insecta</taxon>
        <taxon>Pterygota</taxon>
        <taxon>Neoptera</taxon>
        <taxon>Endopterygota</taxon>
        <taxon>Coleoptera</taxon>
        <taxon>Polyphaga</taxon>
        <taxon>Cucujiformia</taxon>
        <taxon>Curculionidae</taxon>
        <taxon>Dryophthorinae</taxon>
        <taxon>Rhinostomus</taxon>
    </lineage>
</organism>
<evidence type="ECO:0000256" key="16">
    <source>
        <dbReference type="SAM" id="Phobius"/>
    </source>
</evidence>
<feature type="transmembrane region" description="Helical" evidence="16">
    <location>
        <begin position="47"/>
        <end position="66"/>
    </location>
</feature>
<name>A0A346RID1_9CUCU</name>
<evidence type="ECO:0000256" key="13">
    <source>
        <dbReference type="ARBA" id="ARBA00023136"/>
    </source>
</evidence>
<dbReference type="EMBL" id="MG193443">
    <property type="protein sequence ID" value="AXS65828.1"/>
    <property type="molecule type" value="Genomic_DNA"/>
</dbReference>
<keyword evidence="11" id="KW-0520">NAD</keyword>
<evidence type="ECO:0000256" key="5">
    <source>
        <dbReference type="ARBA" id="ARBA00022448"/>
    </source>
</evidence>
<dbReference type="PANTHER" id="PTHR11435">
    <property type="entry name" value="NADH UBIQUINONE OXIDOREDUCTASE SUBUNIT ND6"/>
    <property type="match status" value="1"/>
</dbReference>
<keyword evidence="13 16" id="KW-0472">Membrane</keyword>